<gene>
    <name evidence="6" type="ORF">ONB1V03_LOCUS7540</name>
</gene>
<dbReference type="Pfam" id="PF04841">
    <property type="entry name" value="Vps16_N"/>
    <property type="match status" value="1"/>
</dbReference>
<dbReference type="OrthoDB" id="1792at2759"/>
<dbReference type="GO" id="GO:0016197">
    <property type="term" value="P:endosomal transport"/>
    <property type="evidence" value="ECO:0007669"/>
    <property type="project" value="TreeGrafter"/>
</dbReference>
<feature type="domain" description="Vps16 C-terminal" evidence="4">
    <location>
        <begin position="522"/>
        <end position="836"/>
    </location>
</feature>
<evidence type="ECO:0000313" key="7">
    <source>
        <dbReference type="Proteomes" id="UP000728032"/>
    </source>
</evidence>
<dbReference type="GO" id="GO:0006886">
    <property type="term" value="P:intracellular protein transport"/>
    <property type="evidence" value="ECO:0007669"/>
    <property type="project" value="InterPro"/>
</dbReference>
<dbReference type="GO" id="GO:0030897">
    <property type="term" value="C:HOPS complex"/>
    <property type="evidence" value="ECO:0007669"/>
    <property type="project" value="UniProtKB-UniRule"/>
</dbReference>
<dbReference type="SUPFAM" id="SSF50978">
    <property type="entry name" value="WD40 repeat-like"/>
    <property type="match status" value="1"/>
</dbReference>
<dbReference type="Gene3D" id="1.10.150.780">
    <property type="entry name" value="Vps16, C-terminal region"/>
    <property type="match status" value="1"/>
</dbReference>
<dbReference type="Proteomes" id="UP000728032">
    <property type="component" value="Unassembled WGS sequence"/>
</dbReference>
<evidence type="ECO:0000256" key="3">
    <source>
        <dbReference type="PIRNR" id="PIRNR007949"/>
    </source>
</evidence>
<dbReference type="AlphaFoldDB" id="A0A7R9QL39"/>
<keyword evidence="3" id="KW-0653">Protein transport</keyword>
<proteinExistence type="inferred from homology"/>
<sequence length="841" mass="96879">MALYTSDWNPLGKDIYYRKHELNAMFWTNEVNLKDFIVSSAPFGGPIALIERKNWNRLATNGSTGLKPNQFNVFIFSSFGELISTIKWTGSELSLISWSNREDLLCIQDDGIVFVYDIYANLQNTFTLDQEIRDTKVLECKTFNGIHGTGIAVLTTSYRFFVLNNINEPKIRRLAEVPGLVKSPQSWAVVASSNETIVLVAKDNELYSLNANHQSCQPLNPAISAFASITEMSVSYDSSHISLLTDAGLLWIGRTDNDLRNNYCEFDTKAKAKPQQLLWCGNSAVVGLWKNILLVVGPDKDWLNYVVDQPVHMVQEIDGIRIIGNEMHEFLQKVAPVVVEIFGIGSIAPGALLLEANKEFLRHSHRADEYMRMISERNEIEMSVQQCIEAAGHEFGISTQKMLLRAASFGKCFYPRMQSKPFVEMCQTLRILNAIRHHSIGIPLSYNQLEVLTMEVLIDRLILRRKFCLAIRIAEYLKMSDESGAARVLGNWAFLKVRQTFIDDERIAYDIFNKLGYGSGVPYSEIANKAIECGRTQLAIKLLDHELRSSQQVPLLLKLKQHRLALQRAIESGDTNLIHTVIIRLREVLSAGEFLMTIRDYPIAYSLYQKYCREEEPEKLTDLYYQEDDFVSEANSWLSRSLNAQNLTQKQSYLQSAYDSYKKARNEFNSSIIDENLRLIKYQIKLEEKFHRQYLNLSLHQTIKQLIIDKEYKLSEELKKEFKVGDRRYWWLKMTILAEMSEFLELEKFSKSKKSPIGYEPFVDICLKHRNRYEAQKYLLRVSDDNKIKYYVRCGLLEDAAKFAYESKDVEALDYVCSKCGPTNRMLAEKINTMKSQLRSK</sequence>
<dbReference type="GO" id="GO:0042144">
    <property type="term" value="P:vacuole fusion, non-autophagic"/>
    <property type="evidence" value="ECO:0007669"/>
    <property type="project" value="TreeGrafter"/>
</dbReference>
<accession>A0A7R9QL39</accession>
<dbReference type="EMBL" id="OC918709">
    <property type="protein sequence ID" value="CAD7649926.1"/>
    <property type="molecule type" value="Genomic_DNA"/>
</dbReference>
<organism evidence="6">
    <name type="scientific">Oppiella nova</name>
    <dbReference type="NCBI Taxonomy" id="334625"/>
    <lineage>
        <taxon>Eukaryota</taxon>
        <taxon>Metazoa</taxon>
        <taxon>Ecdysozoa</taxon>
        <taxon>Arthropoda</taxon>
        <taxon>Chelicerata</taxon>
        <taxon>Arachnida</taxon>
        <taxon>Acari</taxon>
        <taxon>Acariformes</taxon>
        <taxon>Sarcoptiformes</taxon>
        <taxon>Oribatida</taxon>
        <taxon>Brachypylina</taxon>
        <taxon>Oppioidea</taxon>
        <taxon>Oppiidae</taxon>
        <taxon>Oppiella</taxon>
    </lineage>
</organism>
<dbReference type="InterPro" id="IPR016534">
    <property type="entry name" value="VPS16"/>
</dbReference>
<dbReference type="InterPro" id="IPR038132">
    <property type="entry name" value="Vps16_C_sf"/>
</dbReference>
<dbReference type="PANTHER" id="PTHR12811:SF0">
    <property type="entry name" value="VACUOLAR PROTEIN SORTING-ASSOCIATED PROTEIN 16 HOMOLOG"/>
    <property type="match status" value="1"/>
</dbReference>
<keyword evidence="7" id="KW-1185">Reference proteome</keyword>
<keyword evidence="3" id="KW-0472">Membrane</keyword>
<comment type="function">
    <text evidence="3">Plays a role in vesicle-mediated protein trafficking to lysosomal compartments including the endocytic membrane transport and autophagic pathways. Believed to act as a core component of the putative HOPS and CORVET endosomal tethering complexes.</text>
</comment>
<dbReference type="Pfam" id="PF04840">
    <property type="entry name" value="Vps16_C"/>
    <property type="match status" value="1"/>
</dbReference>
<keyword evidence="3" id="KW-0967">Endosome</keyword>
<feature type="domain" description="Vps16 N-terminal" evidence="5">
    <location>
        <begin position="4"/>
        <end position="418"/>
    </location>
</feature>
<comment type="similarity">
    <text evidence="1 3">Belongs to the VPS16 family.</text>
</comment>
<dbReference type="GO" id="GO:0033263">
    <property type="term" value="C:CORVET complex"/>
    <property type="evidence" value="ECO:0007669"/>
    <property type="project" value="UniProtKB-UniRule"/>
</dbReference>
<evidence type="ECO:0000256" key="2">
    <source>
        <dbReference type="ARBA" id="ARBA00017947"/>
    </source>
</evidence>
<dbReference type="GO" id="GO:0003779">
    <property type="term" value="F:actin binding"/>
    <property type="evidence" value="ECO:0007669"/>
    <property type="project" value="TreeGrafter"/>
</dbReference>
<dbReference type="InterPro" id="IPR006925">
    <property type="entry name" value="Vps16_C"/>
</dbReference>
<comment type="subcellular location">
    <subcellularLocation>
        <location evidence="3">Late endosome membrane</location>
        <topology evidence="3">Peripheral membrane protein</topology>
        <orientation evidence="3">Cytoplasmic side</orientation>
    </subcellularLocation>
    <subcellularLocation>
        <location evidence="3">Lysosome membrane</location>
        <topology evidence="3">Peripheral membrane protein</topology>
        <orientation evidence="3">Cytoplasmic side</orientation>
    </subcellularLocation>
    <text evidence="3">Cytoplasmic, peripheral membrane protein associated with late endosomes/lysosomes.</text>
</comment>
<dbReference type="GO" id="GO:0005765">
    <property type="term" value="C:lysosomal membrane"/>
    <property type="evidence" value="ECO:0007669"/>
    <property type="project" value="UniProtKB-SubCell"/>
</dbReference>
<name>A0A7R9QL39_9ACAR</name>
<protein>
    <recommendedName>
        <fullName evidence="2 3">Vacuolar protein sorting-associated protein 16 homolog</fullName>
    </recommendedName>
</protein>
<evidence type="ECO:0000313" key="6">
    <source>
        <dbReference type="EMBL" id="CAD7649926.1"/>
    </source>
</evidence>
<dbReference type="PIRSF" id="PIRSF007949">
    <property type="entry name" value="VPS16"/>
    <property type="match status" value="1"/>
</dbReference>
<keyword evidence="3" id="KW-0813">Transport</keyword>
<dbReference type="EMBL" id="CAJPVJ010003884">
    <property type="protein sequence ID" value="CAG2168046.1"/>
    <property type="molecule type" value="Genomic_DNA"/>
</dbReference>
<keyword evidence="3" id="KW-0458">Lysosome</keyword>
<dbReference type="InterPro" id="IPR036322">
    <property type="entry name" value="WD40_repeat_dom_sf"/>
</dbReference>
<reference evidence="6" key="1">
    <citation type="submission" date="2020-11" db="EMBL/GenBank/DDBJ databases">
        <authorList>
            <person name="Tran Van P."/>
        </authorList>
    </citation>
    <scope>NUCLEOTIDE SEQUENCE</scope>
</reference>
<evidence type="ECO:0000259" key="4">
    <source>
        <dbReference type="Pfam" id="PF04840"/>
    </source>
</evidence>
<dbReference type="GO" id="GO:0031902">
    <property type="term" value="C:late endosome membrane"/>
    <property type="evidence" value="ECO:0007669"/>
    <property type="project" value="UniProtKB-SubCell"/>
</dbReference>
<dbReference type="PANTHER" id="PTHR12811">
    <property type="entry name" value="VACUOLAR PROTEIN SORTING VPS16"/>
    <property type="match status" value="1"/>
</dbReference>
<dbReference type="InterPro" id="IPR006926">
    <property type="entry name" value="Vps16_N"/>
</dbReference>
<evidence type="ECO:0000259" key="5">
    <source>
        <dbReference type="Pfam" id="PF04841"/>
    </source>
</evidence>
<evidence type="ECO:0000256" key="1">
    <source>
        <dbReference type="ARBA" id="ARBA00009250"/>
    </source>
</evidence>